<dbReference type="Pfam" id="PF05014">
    <property type="entry name" value="Nuc_deoxyrib_tr"/>
    <property type="match status" value="1"/>
</dbReference>
<organism evidence="1 2">
    <name type="scientific">Rhodoferax ferrireducens</name>
    <dbReference type="NCBI Taxonomy" id="192843"/>
    <lineage>
        <taxon>Bacteria</taxon>
        <taxon>Pseudomonadati</taxon>
        <taxon>Pseudomonadota</taxon>
        <taxon>Betaproteobacteria</taxon>
        <taxon>Burkholderiales</taxon>
        <taxon>Comamonadaceae</taxon>
        <taxon>Rhodoferax</taxon>
    </lineage>
</organism>
<proteinExistence type="predicted"/>
<evidence type="ECO:0000313" key="1">
    <source>
        <dbReference type="EMBL" id="OQW85914.1"/>
    </source>
</evidence>
<dbReference type="GO" id="GO:0016740">
    <property type="term" value="F:transferase activity"/>
    <property type="evidence" value="ECO:0007669"/>
    <property type="project" value="UniProtKB-KW"/>
</dbReference>
<gene>
    <name evidence="1" type="ORF">BWK72_19985</name>
</gene>
<dbReference type="Gene3D" id="3.40.50.450">
    <property type="match status" value="1"/>
</dbReference>
<dbReference type="SUPFAM" id="SSF52309">
    <property type="entry name" value="N-(deoxy)ribosyltransferase-like"/>
    <property type="match status" value="1"/>
</dbReference>
<accession>A0A1W9KQ00</accession>
<dbReference type="EMBL" id="MTEI01000030">
    <property type="protein sequence ID" value="OQW85914.1"/>
    <property type="molecule type" value="Genomic_DNA"/>
</dbReference>
<dbReference type="AlphaFoldDB" id="A0A1W9KQ00"/>
<sequence>MTCIYLAGPLFTEAERIWHTQTKALLLQSAAQRDMAVEVIWPYELITAEEIAALGSAARQEIFRRCKDGLDNAHIVVALLDGTQVDDGTAWEIGYFFSRKSAGQTIIGIRTDFRKAGESATAIVNAMIEMACDRIVHDRDDLVGVVLQALGLPSTRQR</sequence>
<keyword evidence="1" id="KW-0808">Transferase</keyword>
<dbReference type="Proteomes" id="UP000192505">
    <property type="component" value="Unassembled WGS sequence"/>
</dbReference>
<reference evidence="1 2" key="1">
    <citation type="submission" date="2017-01" db="EMBL/GenBank/DDBJ databases">
        <title>Novel large sulfur bacteria in the metagenomes of groundwater-fed chemosynthetic microbial mats in the Lake Huron basin.</title>
        <authorList>
            <person name="Sharrar A.M."/>
            <person name="Flood B.E."/>
            <person name="Bailey J.V."/>
            <person name="Jones D.S."/>
            <person name="Biddanda B."/>
            <person name="Ruberg S.A."/>
            <person name="Marcus D.N."/>
            <person name="Dick G.J."/>
        </authorList>
    </citation>
    <scope>NUCLEOTIDE SEQUENCE [LARGE SCALE GENOMIC DNA]</scope>
    <source>
        <strain evidence="1">A7</strain>
    </source>
</reference>
<name>A0A1W9KQ00_9BURK</name>
<protein>
    <submittedName>
        <fullName evidence="1">Nucleoside 2-deoxyribosyltransferase</fullName>
    </submittedName>
</protein>
<evidence type="ECO:0000313" key="2">
    <source>
        <dbReference type="Proteomes" id="UP000192505"/>
    </source>
</evidence>
<comment type="caution">
    <text evidence="1">The sequence shown here is derived from an EMBL/GenBank/DDBJ whole genome shotgun (WGS) entry which is preliminary data.</text>
</comment>
<dbReference type="InterPro" id="IPR007710">
    <property type="entry name" value="Nucleoside_deoxyribTrfase"/>
</dbReference>